<feature type="repeat" description="PPR" evidence="4">
    <location>
        <begin position="378"/>
        <end position="412"/>
    </location>
</feature>
<dbReference type="PANTHER" id="PTHR47447">
    <property type="entry name" value="OS03G0856100 PROTEIN"/>
    <property type="match status" value="1"/>
</dbReference>
<name>A0A811N8G8_9POAL</name>
<proteinExistence type="inferred from homology"/>
<dbReference type="Pfam" id="PF13812">
    <property type="entry name" value="PPR_3"/>
    <property type="match status" value="1"/>
</dbReference>
<dbReference type="PROSITE" id="PS51375">
    <property type="entry name" value="PPR"/>
    <property type="match status" value="10"/>
</dbReference>
<evidence type="ECO:0000313" key="7">
    <source>
        <dbReference type="Proteomes" id="UP000604825"/>
    </source>
</evidence>
<feature type="repeat" description="PPR" evidence="4">
    <location>
        <begin position="689"/>
        <end position="723"/>
    </location>
</feature>
<feature type="repeat" description="PPR" evidence="4">
    <location>
        <begin position="584"/>
        <end position="618"/>
    </location>
</feature>
<dbReference type="Pfam" id="PF13041">
    <property type="entry name" value="PPR_2"/>
    <property type="match status" value="3"/>
</dbReference>
<feature type="repeat" description="PPR" evidence="4">
    <location>
        <begin position="448"/>
        <end position="482"/>
    </location>
</feature>
<feature type="repeat" description="PPR" evidence="4">
    <location>
        <begin position="483"/>
        <end position="517"/>
    </location>
</feature>
<dbReference type="Proteomes" id="UP000604825">
    <property type="component" value="Unassembled WGS sequence"/>
</dbReference>
<reference evidence="6" key="1">
    <citation type="submission" date="2020-10" db="EMBL/GenBank/DDBJ databases">
        <authorList>
            <person name="Han B."/>
            <person name="Lu T."/>
            <person name="Zhao Q."/>
            <person name="Huang X."/>
            <person name="Zhao Y."/>
        </authorList>
    </citation>
    <scope>NUCLEOTIDE SEQUENCE</scope>
</reference>
<keyword evidence="7" id="KW-1185">Reference proteome</keyword>
<keyword evidence="3" id="KW-0809">Transit peptide</keyword>
<dbReference type="InterPro" id="IPR002885">
    <property type="entry name" value="PPR_rpt"/>
</dbReference>
<dbReference type="NCBIfam" id="TIGR00756">
    <property type="entry name" value="PPR"/>
    <property type="match status" value="9"/>
</dbReference>
<feature type="domain" description="PROP1-like PPR" evidence="5">
    <location>
        <begin position="706"/>
        <end position="847"/>
    </location>
</feature>
<evidence type="ECO:0000259" key="5">
    <source>
        <dbReference type="Pfam" id="PF17177"/>
    </source>
</evidence>
<keyword evidence="2" id="KW-0677">Repeat</keyword>
<dbReference type="Pfam" id="PF01535">
    <property type="entry name" value="PPR"/>
    <property type="match status" value="3"/>
</dbReference>
<comment type="caution">
    <text evidence="6">The sequence shown here is derived from an EMBL/GenBank/DDBJ whole genome shotgun (WGS) entry which is preliminary data.</text>
</comment>
<sequence>MPSSLSRGAESACSTASSYSCSGRPGTGAAGGELGIVIVTVNASTSSICKGRDSLGATTRFQRQVRTQPPATPSVISTLPSVSLSFETPGSVCQKGQAAVASAILAQTALVESAQAIPPGTAGGQGQGQMLAPCDCFLKVPAQPRARLPNLTAPAPSNVLKFQINAVSAPARTVEICPELVVPCTVPKQTVGGEKKKKGNWVHHGGSLPAMLEALEHVQDVGEALWPWKDTLSSRERTIILKEQKDWRRAVEIFDWFRRERGHELNVIHYNVVLYNVGKARRWGLVLRLWHEMHSFGVAPDNSTYGTLINMCCKGGRGWATLVWLGDMCKRGLMPDEVTMSIVMQAHKKAGEYETAELFFKRWSSDSIRRMEGRPHYSLCTYNTLIDTYGKAGHLEKVSDTFNQMLREGVVPSVVTFNSMIHAWGKHHRMEQVASFVQMMEEFRCFPDTRTYNILISLYRESNDIDSAEYYYWKMKAENLVPDAVSCRTLLYGYSTRDMVTKAEALLKEMDERGFVIDEYTQSALTRMYVNVGMLEQAWCWFDRFHHHMNSKCFSANIDAFGEKGYIVLAEKAFICCRKKKMLSTSACNVMIKAYGLVEKLDEACEIADGMEKYDILPDYVTYSSLIQLLSTAKQPKKAIYYLEKMKGVKLLSDCFPYSVVIGSFAKNGDLRMAEYLFREMIMSGVRADVFLYSILIDAYAEIGNVQQASAYFGLMKKDGLCENVAIYNSLIKLYTKVGDNCMVKEAREVFESLKVRGSANEFSHAMMVCMYKKVGRYDVAHMICKEMLALGLLTQLLSYNSVIQMYVSSGRMEEAFKIFTKMLASNTPPNDTTFQALRVILVRSGVTKNETRRALSSAVRSTANSFQHSIIDQCAKRTHPFDIDNCERCYFFVLWVLRTKI</sequence>
<gene>
    <name evidence="6" type="ORF">NCGR_LOCUS11335</name>
</gene>
<feature type="repeat" description="PPR" evidence="4">
    <location>
        <begin position="301"/>
        <end position="335"/>
    </location>
</feature>
<evidence type="ECO:0000313" key="6">
    <source>
        <dbReference type="EMBL" id="CAD6217315.1"/>
    </source>
</evidence>
<feature type="repeat" description="PPR" evidence="4">
    <location>
        <begin position="654"/>
        <end position="688"/>
    </location>
</feature>
<dbReference type="PANTHER" id="PTHR47447:SF17">
    <property type="entry name" value="OS12G0638900 PROTEIN"/>
    <property type="match status" value="1"/>
</dbReference>
<dbReference type="Gene3D" id="1.25.40.10">
    <property type="entry name" value="Tetratricopeptide repeat domain"/>
    <property type="match status" value="5"/>
</dbReference>
<accession>A0A811N8G8</accession>
<feature type="repeat" description="PPR" evidence="4">
    <location>
        <begin position="266"/>
        <end position="300"/>
    </location>
</feature>
<dbReference type="EMBL" id="CAJGYO010000003">
    <property type="protein sequence ID" value="CAD6217315.1"/>
    <property type="molecule type" value="Genomic_DNA"/>
</dbReference>
<evidence type="ECO:0000256" key="1">
    <source>
        <dbReference type="ARBA" id="ARBA00007626"/>
    </source>
</evidence>
<dbReference type="AlphaFoldDB" id="A0A811N8G8"/>
<feature type="repeat" description="PPR" evidence="4">
    <location>
        <begin position="796"/>
        <end position="830"/>
    </location>
</feature>
<feature type="repeat" description="PPR" evidence="4">
    <location>
        <begin position="413"/>
        <end position="447"/>
    </location>
</feature>
<evidence type="ECO:0000256" key="3">
    <source>
        <dbReference type="ARBA" id="ARBA00022946"/>
    </source>
</evidence>
<dbReference type="InterPro" id="IPR011990">
    <property type="entry name" value="TPR-like_helical_dom_sf"/>
</dbReference>
<dbReference type="OrthoDB" id="185373at2759"/>
<dbReference type="PROSITE" id="PS51257">
    <property type="entry name" value="PROKAR_LIPOPROTEIN"/>
    <property type="match status" value="1"/>
</dbReference>
<evidence type="ECO:0000256" key="2">
    <source>
        <dbReference type="ARBA" id="ARBA00022737"/>
    </source>
</evidence>
<comment type="similarity">
    <text evidence="1">Belongs to the PPR family. P subfamily.</text>
</comment>
<evidence type="ECO:0000256" key="4">
    <source>
        <dbReference type="PROSITE-ProRule" id="PRU00708"/>
    </source>
</evidence>
<protein>
    <recommendedName>
        <fullName evidence="5">PROP1-like PPR domain-containing protein</fullName>
    </recommendedName>
</protein>
<dbReference type="InterPro" id="IPR033443">
    <property type="entry name" value="PROP1-like_PPR_dom"/>
</dbReference>
<dbReference type="Pfam" id="PF17177">
    <property type="entry name" value="PPR_long"/>
    <property type="match status" value="1"/>
</dbReference>
<organism evidence="6 7">
    <name type="scientific">Miscanthus lutarioriparius</name>
    <dbReference type="NCBI Taxonomy" id="422564"/>
    <lineage>
        <taxon>Eukaryota</taxon>
        <taxon>Viridiplantae</taxon>
        <taxon>Streptophyta</taxon>
        <taxon>Embryophyta</taxon>
        <taxon>Tracheophyta</taxon>
        <taxon>Spermatophyta</taxon>
        <taxon>Magnoliopsida</taxon>
        <taxon>Liliopsida</taxon>
        <taxon>Poales</taxon>
        <taxon>Poaceae</taxon>
        <taxon>PACMAD clade</taxon>
        <taxon>Panicoideae</taxon>
        <taxon>Andropogonodae</taxon>
        <taxon>Andropogoneae</taxon>
        <taxon>Saccharinae</taxon>
        <taxon>Miscanthus</taxon>
    </lineage>
</organism>